<dbReference type="GO" id="GO:0004601">
    <property type="term" value="F:peroxidase activity"/>
    <property type="evidence" value="ECO:0007669"/>
    <property type="project" value="InterPro"/>
</dbReference>
<evidence type="ECO:0008006" key="7">
    <source>
        <dbReference type="Google" id="ProtNLM"/>
    </source>
</evidence>
<evidence type="ECO:0000256" key="1">
    <source>
        <dbReference type="ARBA" id="ARBA00022723"/>
    </source>
</evidence>
<evidence type="ECO:0000256" key="4">
    <source>
        <dbReference type="ARBA" id="ARBA00023004"/>
    </source>
</evidence>
<evidence type="ECO:0000256" key="2">
    <source>
        <dbReference type="ARBA" id="ARBA00022964"/>
    </source>
</evidence>
<dbReference type="InterPro" id="IPR050783">
    <property type="entry name" value="Oxylipin_biosynth_metab"/>
</dbReference>
<keyword evidence="6" id="KW-1185">Reference proteome</keyword>
<dbReference type="SUPFAM" id="SSF48264">
    <property type="entry name" value="Cytochrome P450"/>
    <property type="match status" value="1"/>
</dbReference>
<dbReference type="GO" id="GO:0006979">
    <property type="term" value="P:response to oxidative stress"/>
    <property type="evidence" value="ECO:0007669"/>
    <property type="project" value="InterPro"/>
</dbReference>
<keyword evidence="1" id="KW-0479">Metal-binding</keyword>
<evidence type="ECO:0000256" key="3">
    <source>
        <dbReference type="ARBA" id="ARBA00023002"/>
    </source>
</evidence>
<dbReference type="GO" id="GO:0004497">
    <property type="term" value="F:monooxygenase activity"/>
    <property type="evidence" value="ECO:0007669"/>
    <property type="project" value="InterPro"/>
</dbReference>
<keyword evidence="4" id="KW-0408">Iron</keyword>
<dbReference type="InterPro" id="IPR037120">
    <property type="entry name" value="Haem_peroxidase_sf_animal"/>
</dbReference>
<dbReference type="InterPro" id="IPR019791">
    <property type="entry name" value="Haem_peroxidase_animal"/>
</dbReference>
<dbReference type="PANTHER" id="PTHR11903:SF37">
    <property type="entry name" value="PSI-PRODUCING OXYGENASE A"/>
    <property type="match status" value="1"/>
</dbReference>
<sequence length="709" mass="78132">MSAIMGDYVAGFLGSSEGCNWNMNAFDTIQTKSLKVDRGLGNHVSVEFNILYRWHSTTSEKDQKWTEDVFNSAFGGKPFEELSLKDIATIAKVFDAVPSKPSERTFAGLKRGTDGKFSDDDLAEILQSATENPGCAFRGRGTPPVLRLVEIMGIEQSRAWGVCTMNEFRRFLGLREFKTFEEWNPDPEIAGAARRLYGHVDNLELYTGLQAESTMPLTDGSRFACGYTTTRGVLGDAIALVRGDRFYTSDFTPINLTTWGFHDCQRDMNNGGLGGQTLPIPKVLNTFTGIKTVFSDPSRFKVIYEKYGYGSILMFDDIAQHDKDKALVMHALFPEKDSLNKHAAWFAEATKAKIQEKSWKYPNVAGNYVDIVKDVINTVSAHVSADKLTGIQLKTKENPSGIYTENEFFDMLTTLVRYYDHLKVTFLTFDEPETSFALHEAAMQAGVIIGALTAKSVMEVAPSTSPNFIGKVAAGAASLIWPPNSKPSFPFLSKLAENGRPLDELLGNILGVAVGASVNYAQAAVNVINFYLDDARANERAHIVELVNQEGPQSAALLRGYVCEAMRLKPQFPGLWREAVVDAVISQGPGLPPVSISAGDRIWGSFRNAHLNPIDFPEPTVVDPTRPLASYNLNGAGFHNCPGTTYAQQTIVEILKAVFALKNLRRAPGDAGKLHGFTEVFNETETDFYVRRNGNISSWPGSLHIVYDD</sequence>
<dbReference type="SUPFAM" id="SSF48113">
    <property type="entry name" value="Heme-dependent peroxidases"/>
    <property type="match status" value="1"/>
</dbReference>
<dbReference type="GO" id="GO:0006631">
    <property type="term" value="P:fatty acid metabolic process"/>
    <property type="evidence" value="ECO:0007669"/>
    <property type="project" value="UniProtKB-ARBA"/>
</dbReference>
<dbReference type="GO" id="GO:0020037">
    <property type="term" value="F:heme binding"/>
    <property type="evidence" value="ECO:0007669"/>
    <property type="project" value="InterPro"/>
</dbReference>
<evidence type="ECO:0000313" key="6">
    <source>
        <dbReference type="Proteomes" id="UP000775547"/>
    </source>
</evidence>
<reference evidence="5" key="2">
    <citation type="submission" date="2021-10" db="EMBL/GenBank/DDBJ databases">
        <title>Phylogenomics reveals ancestral predisposition of the termite-cultivated fungus Termitomyces towards a domesticated lifestyle.</title>
        <authorList>
            <person name="Auxier B."/>
            <person name="Grum-Grzhimaylo A."/>
            <person name="Cardenas M.E."/>
            <person name="Lodge J.D."/>
            <person name="Laessoe T."/>
            <person name="Pedersen O."/>
            <person name="Smith M.E."/>
            <person name="Kuyper T.W."/>
            <person name="Franco-Molano E.A."/>
            <person name="Baroni T.J."/>
            <person name="Aanen D.K."/>
        </authorList>
    </citation>
    <scope>NUCLEOTIDE SEQUENCE</scope>
    <source>
        <strain evidence="5">AP01</strain>
        <tissue evidence="5">Mycelium</tissue>
    </source>
</reference>
<dbReference type="Proteomes" id="UP000775547">
    <property type="component" value="Unassembled WGS sequence"/>
</dbReference>
<dbReference type="AlphaFoldDB" id="A0A9P7G683"/>
<dbReference type="EMBL" id="JABCKV010000058">
    <property type="protein sequence ID" value="KAG5644792.1"/>
    <property type="molecule type" value="Genomic_DNA"/>
</dbReference>
<gene>
    <name evidence="5" type="ORF">DXG03_007613</name>
</gene>
<reference evidence="5" key="1">
    <citation type="submission" date="2020-07" db="EMBL/GenBank/DDBJ databases">
        <authorList>
            <person name="Nieuwenhuis M."/>
            <person name="Van De Peppel L.J.J."/>
        </authorList>
    </citation>
    <scope>NUCLEOTIDE SEQUENCE</scope>
    <source>
        <strain evidence="5">AP01</strain>
        <tissue evidence="5">Mycelium</tissue>
    </source>
</reference>
<accession>A0A9P7G683</accession>
<organism evidence="5 6">
    <name type="scientific">Asterophora parasitica</name>
    <dbReference type="NCBI Taxonomy" id="117018"/>
    <lineage>
        <taxon>Eukaryota</taxon>
        <taxon>Fungi</taxon>
        <taxon>Dikarya</taxon>
        <taxon>Basidiomycota</taxon>
        <taxon>Agaricomycotina</taxon>
        <taxon>Agaricomycetes</taxon>
        <taxon>Agaricomycetidae</taxon>
        <taxon>Agaricales</taxon>
        <taxon>Tricholomatineae</taxon>
        <taxon>Lyophyllaceae</taxon>
        <taxon>Asterophora</taxon>
    </lineage>
</organism>
<keyword evidence="3" id="KW-0560">Oxidoreductase</keyword>
<name>A0A9P7G683_9AGAR</name>
<dbReference type="InterPro" id="IPR010255">
    <property type="entry name" value="Haem_peroxidase_sf"/>
</dbReference>
<dbReference type="Gene3D" id="1.10.640.10">
    <property type="entry name" value="Haem peroxidase domain superfamily, animal type"/>
    <property type="match status" value="1"/>
</dbReference>
<dbReference type="CDD" id="cd20612">
    <property type="entry name" value="CYP_LDS-like_C"/>
    <property type="match status" value="1"/>
</dbReference>
<keyword evidence="2" id="KW-0223">Dioxygenase</keyword>
<protein>
    <recommendedName>
        <fullName evidence="7">Heme peroxidase</fullName>
    </recommendedName>
</protein>
<dbReference type="PROSITE" id="PS50292">
    <property type="entry name" value="PEROXIDASE_3"/>
    <property type="match status" value="1"/>
</dbReference>
<dbReference type="Pfam" id="PF03098">
    <property type="entry name" value="An_peroxidase"/>
    <property type="match status" value="1"/>
</dbReference>
<comment type="caution">
    <text evidence="5">The sequence shown here is derived from an EMBL/GenBank/DDBJ whole genome shotgun (WGS) entry which is preliminary data.</text>
</comment>
<dbReference type="PANTHER" id="PTHR11903">
    <property type="entry name" value="PROSTAGLANDIN G/H SYNTHASE"/>
    <property type="match status" value="1"/>
</dbReference>
<dbReference type="GO" id="GO:0016705">
    <property type="term" value="F:oxidoreductase activity, acting on paired donors, with incorporation or reduction of molecular oxygen"/>
    <property type="evidence" value="ECO:0007669"/>
    <property type="project" value="InterPro"/>
</dbReference>
<dbReference type="GO" id="GO:0051213">
    <property type="term" value="F:dioxygenase activity"/>
    <property type="evidence" value="ECO:0007669"/>
    <property type="project" value="UniProtKB-KW"/>
</dbReference>
<dbReference type="Gene3D" id="1.10.630.10">
    <property type="entry name" value="Cytochrome P450"/>
    <property type="match status" value="1"/>
</dbReference>
<proteinExistence type="predicted"/>
<evidence type="ECO:0000313" key="5">
    <source>
        <dbReference type="EMBL" id="KAG5644792.1"/>
    </source>
</evidence>
<dbReference type="OrthoDB" id="823504at2759"/>
<dbReference type="InterPro" id="IPR036396">
    <property type="entry name" value="Cyt_P450_sf"/>
</dbReference>
<dbReference type="GO" id="GO:0005506">
    <property type="term" value="F:iron ion binding"/>
    <property type="evidence" value="ECO:0007669"/>
    <property type="project" value="InterPro"/>
</dbReference>